<dbReference type="AlphaFoldDB" id="A0A158E3W5"/>
<gene>
    <name evidence="1" type="ORF">AWB80_08148</name>
</gene>
<sequence length="92" mass="10567">MNAKKAKALRKAVTLAFQKDWREVQLDGRHKRSMIAGIKKEPFIFEQRVLTKHCGRAVYRNLKNAVRKHVLINAPRATKHDIAHVESELALA</sequence>
<name>A0A158E3W5_9BURK</name>
<dbReference type="STRING" id="1777141.AWB80_08148"/>
<dbReference type="EMBL" id="FCOE02000068">
    <property type="protein sequence ID" value="SAL01539.1"/>
    <property type="molecule type" value="Genomic_DNA"/>
</dbReference>
<comment type="caution">
    <text evidence="1">The sequence shown here is derived from an EMBL/GenBank/DDBJ whole genome shotgun (WGS) entry which is preliminary data.</text>
</comment>
<protein>
    <submittedName>
        <fullName evidence="1">Uncharacterized protein</fullName>
    </submittedName>
</protein>
<proteinExistence type="predicted"/>
<evidence type="ECO:0000313" key="2">
    <source>
        <dbReference type="Proteomes" id="UP000054911"/>
    </source>
</evidence>
<evidence type="ECO:0000313" key="1">
    <source>
        <dbReference type="EMBL" id="SAL01539.1"/>
    </source>
</evidence>
<organism evidence="1 2">
    <name type="scientific">Caballeronia pedi</name>
    <dbReference type="NCBI Taxonomy" id="1777141"/>
    <lineage>
        <taxon>Bacteria</taxon>
        <taxon>Pseudomonadati</taxon>
        <taxon>Pseudomonadota</taxon>
        <taxon>Betaproteobacteria</taxon>
        <taxon>Burkholderiales</taxon>
        <taxon>Burkholderiaceae</taxon>
        <taxon>Caballeronia</taxon>
    </lineage>
</organism>
<dbReference type="RefSeq" id="WP_061180317.1">
    <property type="nucleotide sequence ID" value="NZ_FCOE02000068.1"/>
</dbReference>
<accession>A0A158E3W5</accession>
<dbReference type="Proteomes" id="UP000054911">
    <property type="component" value="Unassembled WGS sequence"/>
</dbReference>
<reference evidence="1" key="1">
    <citation type="submission" date="2016-01" db="EMBL/GenBank/DDBJ databases">
        <authorList>
            <person name="Peeters C."/>
        </authorList>
    </citation>
    <scope>NUCLEOTIDE SEQUENCE [LARGE SCALE GENOMIC DNA]</scope>
    <source>
        <strain evidence="1">LMG 29323</strain>
    </source>
</reference>
<keyword evidence="2" id="KW-1185">Reference proteome</keyword>